<dbReference type="RefSeq" id="WP_014373529.1">
    <property type="nucleotide sequence ID" value="NC_016940.1"/>
</dbReference>
<evidence type="ECO:0000313" key="2">
    <source>
        <dbReference type="EMBL" id="AFC23285.1"/>
    </source>
</evidence>
<dbReference type="InterPro" id="IPR014710">
    <property type="entry name" value="RmlC-like_jellyroll"/>
</dbReference>
<dbReference type="HOGENOM" id="CLU_075053_9_2_10"/>
<sequence>MCEELHQLYREKYGISEMDWALFSAKLLRQNFDRKELVLAAGKREGYLSYVEAGILRLYLPLGEKELTLGFVFAGDFISVYDSFLEQKPSLFSVEVVRAAKLWRISYADLQLIYAQTEIGNLIGRKMAEELFLLKQKREIALLTRTAEQRYLDLFEQRPELIRQIPLKYIASYIGVSPQALSRIRKRISL</sequence>
<dbReference type="STRING" id="984262.SGRA_0546"/>
<dbReference type="AlphaFoldDB" id="H6KZ01"/>
<dbReference type="InterPro" id="IPR018490">
    <property type="entry name" value="cNMP-bd_dom_sf"/>
</dbReference>
<evidence type="ECO:0000313" key="3">
    <source>
        <dbReference type="Proteomes" id="UP000007519"/>
    </source>
</evidence>
<proteinExistence type="predicted"/>
<protein>
    <submittedName>
        <fullName evidence="2">Transcriptional regulator, Crp/Fnr family</fullName>
    </submittedName>
</protein>
<dbReference type="eggNOG" id="COG0664">
    <property type="taxonomic scope" value="Bacteria"/>
</dbReference>
<keyword evidence="3" id="KW-1185">Reference proteome</keyword>
<dbReference type="OrthoDB" id="663011at2"/>
<reference evidence="2 3" key="1">
    <citation type="journal article" date="2012" name="Stand. Genomic Sci.">
        <title>Complete genome sequencing and analysis of Saprospira grandis str. Lewin, a predatory marine bacterium.</title>
        <authorList>
            <person name="Saw J.H."/>
            <person name="Yuryev A."/>
            <person name="Kanbe M."/>
            <person name="Hou S."/>
            <person name="Young A.G."/>
            <person name="Aizawa S."/>
            <person name="Alam M."/>
        </authorList>
    </citation>
    <scope>NUCLEOTIDE SEQUENCE [LARGE SCALE GENOMIC DNA]</scope>
    <source>
        <strain evidence="2 3">Lewin</strain>
    </source>
</reference>
<dbReference type="EMBL" id="CP002831">
    <property type="protein sequence ID" value="AFC23285.1"/>
    <property type="molecule type" value="Genomic_DNA"/>
</dbReference>
<dbReference type="InterPro" id="IPR000595">
    <property type="entry name" value="cNMP-bd_dom"/>
</dbReference>
<feature type="domain" description="Cyclic nucleotide-binding" evidence="1">
    <location>
        <begin position="30"/>
        <end position="115"/>
    </location>
</feature>
<dbReference type="Pfam" id="PF00027">
    <property type="entry name" value="cNMP_binding"/>
    <property type="match status" value="1"/>
</dbReference>
<evidence type="ECO:0000259" key="1">
    <source>
        <dbReference type="Pfam" id="PF00027"/>
    </source>
</evidence>
<dbReference type="SUPFAM" id="SSF51206">
    <property type="entry name" value="cAMP-binding domain-like"/>
    <property type="match status" value="1"/>
</dbReference>
<organism evidence="2 3">
    <name type="scientific">Saprospira grandis (strain Lewin)</name>
    <dbReference type="NCBI Taxonomy" id="984262"/>
    <lineage>
        <taxon>Bacteria</taxon>
        <taxon>Pseudomonadati</taxon>
        <taxon>Bacteroidota</taxon>
        <taxon>Saprospiria</taxon>
        <taxon>Saprospirales</taxon>
        <taxon>Saprospiraceae</taxon>
        <taxon>Saprospira</taxon>
    </lineage>
</organism>
<dbReference type="Proteomes" id="UP000007519">
    <property type="component" value="Chromosome"/>
</dbReference>
<gene>
    <name evidence="2" type="ordered locus">SGRA_0546</name>
</gene>
<accession>H6KZ01</accession>
<dbReference type="Gene3D" id="2.60.120.10">
    <property type="entry name" value="Jelly Rolls"/>
    <property type="match status" value="1"/>
</dbReference>
<name>H6KZ01_SAPGL</name>
<dbReference type="KEGG" id="sgn:SGRA_0546"/>